<dbReference type="GO" id="GO:0005743">
    <property type="term" value="C:mitochondrial inner membrane"/>
    <property type="evidence" value="ECO:0007669"/>
    <property type="project" value="UniProtKB-SubCell"/>
</dbReference>
<name>A0A0A7C398_9NEOP</name>
<comment type="subcellular location">
    <subcellularLocation>
        <location evidence="2 18">Mitochondrion inner membrane</location>
        <topology evidence="2 18">Multi-pass membrane protein</topology>
    </subcellularLocation>
</comment>
<comment type="catalytic activity">
    <reaction evidence="17 18">
        <text>a ubiquinone + NADH + 5 H(+)(in) = a ubiquinol + NAD(+) + 4 H(+)(out)</text>
        <dbReference type="Rhea" id="RHEA:29091"/>
        <dbReference type="Rhea" id="RHEA-COMP:9565"/>
        <dbReference type="Rhea" id="RHEA-COMP:9566"/>
        <dbReference type="ChEBI" id="CHEBI:15378"/>
        <dbReference type="ChEBI" id="CHEBI:16389"/>
        <dbReference type="ChEBI" id="CHEBI:17976"/>
        <dbReference type="ChEBI" id="CHEBI:57540"/>
        <dbReference type="ChEBI" id="CHEBI:57945"/>
        <dbReference type="EC" id="7.1.1.2"/>
    </reaction>
</comment>
<keyword evidence="9 18" id="KW-0999">Mitochondrion inner membrane</keyword>
<evidence type="ECO:0000256" key="18">
    <source>
        <dbReference type="RuleBase" id="RU003403"/>
    </source>
</evidence>
<evidence type="ECO:0000256" key="9">
    <source>
        <dbReference type="ARBA" id="ARBA00022792"/>
    </source>
</evidence>
<feature type="transmembrane region" description="Helical" evidence="18">
    <location>
        <begin position="83"/>
        <end position="101"/>
    </location>
</feature>
<gene>
    <name evidence="20" type="primary">nad2</name>
</gene>
<keyword evidence="8 18" id="KW-0812">Transmembrane</keyword>
<evidence type="ECO:0000256" key="13">
    <source>
        <dbReference type="ARBA" id="ARBA00023027"/>
    </source>
</evidence>
<proteinExistence type="inferred from homology"/>
<feature type="transmembrane region" description="Helical" evidence="18">
    <location>
        <begin position="167"/>
        <end position="186"/>
    </location>
</feature>
<sequence>MLLNPFMLLMTILLICSSIMVISSMSLFSMWMGLEINMIMMIPMMCGATANTSLQAAMIYFSVQSISSSMILMNMMMLEFKTLPLNLSSMLMSIPIMIKLAASPFHIWLPILMKKISWMNCFIISTWQKIAPFSILLKFINNYIMVFAILSLIIGGLSAISMSSLKVIMAFSTISNTGWLILSGMYSQKMWELFFIVYSLITMSNMFVFNMMNLQTLHHLLILKMNKFWMMTVSINILSLGGMPPFLGFLPKLMIMIFNLNLLKLIMILALILSLLTLMFYMNIILNSFLLFSYKNKSYMNYNLYMTPWLSLSLNVTMPMMILLT</sequence>
<comment type="function">
    <text evidence="1">Core subunit of the mitochondrial membrane respiratory chain NADH dehydrogenase (Complex I) that is believed to belong to the minimal assembly required for catalysis. Complex I functions in the transfer of electrons from NADH to the respiratory chain. The immediate electron acceptor for the enzyme is believed to be ubiquinone.</text>
</comment>
<evidence type="ECO:0000256" key="17">
    <source>
        <dbReference type="ARBA" id="ARBA00049551"/>
    </source>
</evidence>
<feature type="transmembrane region" description="Helical" evidence="18">
    <location>
        <begin position="262"/>
        <end position="286"/>
    </location>
</feature>
<evidence type="ECO:0000256" key="16">
    <source>
        <dbReference type="ARBA" id="ARBA00023136"/>
    </source>
</evidence>
<dbReference type="AlphaFoldDB" id="A0A0A7C398"/>
<evidence type="ECO:0000256" key="11">
    <source>
        <dbReference type="ARBA" id="ARBA00022982"/>
    </source>
</evidence>
<evidence type="ECO:0000256" key="1">
    <source>
        <dbReference type="ARBA" id="ARBA00003257"/>
    </source>
</evidence>
<feature type="transmembrane region" description="Helical" evidence="18">
    <location>
        <begin position="193"/>
        <end position="212"/>
    </location>
</feature>
<dbReference type="EMBL" id="KJ467512">
    <property type="protein sequence ID" value="AHY35140.1"/>
    <property type="molecule type" value="Genomic_DNA"/>
</dbReference>
<evidence type="ECO:0000256" key="14">
    <source>
        <dbReference type="ARBA" id="ARBA00023075"/>
    </source>
</evidence>
<evidence type="ECO:0000256" key="6">
    <source>
        <dbReference type="ARBA" id="ARBA00022448"/>
    </source>
</evidence>
<keyword evidence="14 18" id="KW-0830">Ubiquinone</keyword>
<evidence type="ECO:0000256" key="15">
    <source>
        <dbReference type="ARBA" id="ARBA00023128"/>
    </source>
</evidence>
<dbReference type="InterPro" id="IPR001750">
    <property type="entry name" value="ND/Mrp_TM"/>
</dbReference>
<protein>
    <recommendedName>
        <fullName evidence="5 18">NADH-ubiquinone oxidoreductase chain 2</fullName>
        <ecNumber evidence="4 18">7.1.1.2</ecNumber>
    </recommendedName>
</protein>
<evidence type="ECO:0000256" key="7">
    <source>
        <dbReference type="ARBA" id="ARBA00022660"/>
    </source>
</evidence>
<dbReference type="EC" id="7.1.1.2" evidence="4 18"/>
<comment type="similarity">
    <text evidence="3 18">Belongs to the complex I subunit 2 family.</text>
</comment>
<keyword evidence="16 18" id="KW-0472">Membrane</keyword>
<accession>A0A0A7C398</accession>
<keyword evidence="13 18" id="KW-0520">NAD</keyword>
<evidence type="ECO:0000256" key="3">
    <source>
        <dbReference type="ARBA" id="ARBA00007012"/>
    </source>
</evidence>
<dbReference type="Pfam" id="PF00361">
    <property type="entry name" value="Proton_antipo_M"/>
    <property type="match status" value="1"/>
</dbReference>
<dbReference type="GO" id="GO:0006120">
    <property type="term" value="P:mitochondrial electron transport, NADH to ubiquinone"/>
    <property type="evidence" value="ECO:0007669"/>
    <property type="project" value="InterPro"/>
</dbReference>
<dbReference type="PRINTS" id="PR01436">
    <property type="entry name" value="NADHDHGNASE2"/>
</dbReference>
<keyword evidence="7 18" id="KW-0679">Respiratory chain</keyword>
<keyword evidence="6" id="KW-0813">Transport</keyword>
<reference evidence="20" key="1">
    <citation type="journal article" date="2014" name="BMC Genomics">
        <title>The compact mitochondrial genome of Zorotypus medoensis provides insights into phylogenetic position of Zoraptera.</title>
        <authorList>
            <person name="Ma C."/>
            <person name="Wang Y."/>
            <person name="Wu C."/>
            <person name="Kang L."/>
            <person name="Liu C."/>
        </authorList>
    </citation>
    <scope>NUCLEOTIDE SEQUENCE</scope>
</reference>
<dbReference type="PANTHER" id="PTHR46552:SF1">
    <property type="entry name" value="NADH-UBIQUINONE OXIDOREDUCTASE CHAIN 2"/>
    <property type="match status" value="1"/>
</dbReference>
<evidence type="ECO:0000313" key="20">
    <source>
        <dbReference type="EMBL" id="AHY35140.1"/>
    </source>
</evidence>
<dbReference type="InterPro" id="IPR050175">
    <property type="entry name" value="Complex_I_Subunit_2"/>
</dbReference>
<organism evidence="20">
    <name type="scientific">Zorotypus medoensis</name>
    <dbReference type="NCBI Taxonomy" id="1264643"/>
    <lineage>
        <taxon>Eukaryota</taxon>
        <taxon>Metazoa</taxon>
        <taxon>Ecdysozoa</taxon>
        <taxon>Arthropoda</taxon>
        <taxon>Hexapoda</taxon>
        <taxon>Insecta</taxon>
        <taxon>Pterygota</taxon>
        <taxon>Neoptera</taxon>
        <taxon>Polyneoptera</taxon>
        <taxon>Zoraptera</taxon>
        <taxon>Zorotypidae</taxon>
        <taxon>Zorotypus</taxon>
    </lineage>
</organism>
<evidence type="ECO:0000259" key="19">
    <source>
        <dbReference type="Pfam" id="PF00361"/>
    </source>
</evidence>
<evidence type="ECO:0000256" key="2">
    <source>
        <dbReference type="ARBA" id="ARBA00004448"/>
    </source>
</evidence>
<dbReference type="InterPro" id="IPR003917">
    <property type="entry name" value="NADH_UbQ_OxRdtase_chain2"/>
</dbReference>
<feature type="transmembrane region" description="Helical" evidence="18">
    <location>
        <begin position="139"/>
        <end position="161"/>
    </location>
</feature>
<evidence type="ECO:0000256" key="5">
    <source>
        <dbReference type="ARBA" id="ARBA00021008"/>
    </source>
</evidence>
<geneLocation type="mitochondrion" evidence="20"/>
<feature type="transmembrane region" description="Helical" evidence="18">
    <location>
        <begin position="7"/>
        <end position="32"/>
    </location>
</feature>
<evidence type="ECO:0000256" key="8">
    <source>
        <dbReference type="ARBA" id="ARBA00022692"/>
    </source>
</evidence>
<dbReference type="PANTHER" id="PTHR46552">
    <property type="entry name" value="NADH-UBIQUINONE OXIDOREDUCTASE CHAIN 2"/>
    <property type="match status" value="1"/>
</dbReference>
<feature type="domain" description="NADH:quinone oxidoreductase/Mrp antiporter transmembrane" evidence="19">
    <location>
        <begin position="24"/>
        <end position="277"/>
    </location>
</feature>
<keyword evidence="11 18" id="KW-0249">Electron transport</keyword>
<feature type="transmembrane region" description="Helical" evidence="18">
    <location>
        <begin position="228"/>
        <end position="250"/>
    </location>
</feature>
<keyword evidence="12 18" id="KW-1133">Transmembrane helix</keyword>
<evidence type="ECO:0000256" key="10">
    <source>
        <dbReference type="ARBA" id="ARBA00022967"/>
    </source>
</evidence>
<keyword evidence="15 18" id="KW-0496">Mitochondrion</keyword>
<evidence type="ECO:0000256" key="4">
    <source>
        <dbReference type="ARBA" id="ARBA00012944"/>
    </source>
</evidence>
<evidence type="ECO:0000256" key="12">
    <source>
        <dbReference type="ARBA" id="ARBA00022989"/>
    </source>
</evidence>
<keyword evidence="10 18" id="KW-1278">Translocase</keyword>
<dbReference type="GO" id="GO:0008137">
    <property type="term" value="F:NADH dehydrogenase (ubiquinone) activity"/>
    <property type="evidence" value="ECO:0007669"/>
    <property type="project" value="UniProtKB-EC"/>
</dbReference>
<comment type="function">
    <text evidence="18">Core subunit of the mitochondrial membrane respiratory chain NADH dehydrogenase (Complex I) which catalyzes electron transfer from NADH through the respiratory chain, using ubiquinone as an electron acceptor. Essential for the catalytic activity and assembly of complex I.</text>
</comment>
<feature type="transmembrane region" description="Helical" evidence="18">
    <location>
        <begin position="306"/>
        <end position="324"/>
    </location>
</feature>